<sequence length="62" mass="7043">MLSIPQVYRIGTTFWDDKYGTQGYPRSALDGKEIIQAKYHYTKAIVDGIAFDLNDDIIVLGF</sequence>
<dbReference type="STRING" id="59895.A0A103YFI6"/>
<dbReference type="AlphaFoldDB" id="A0A103YFI6"/>
<protein>
    <submittedName>
        <fullName evidence="1">Uncharacterized protein</fullName>
    </submittedName>
</protein>
<gene>
    <name evidence="1" type="ORF">Ccrd_013479</name>
</gene>
<reference evidence="1 2" key="1">
    <citation type="journal article" date="2016" name="Sci. Rep.">
        <title>The genome sequence of the outbreeding globe artichoke constructed de novo incorporating a phase-aware low-pass sequencing strategy of F1 progeny.</title>
        <authorList>
            <person name="Scaglione D."/>
            <person name="Reyes-Chin-Wo S."/>
            <person name="Acquadro A."/>
            <person name="Froenicke L."/>
            <person name="Portis E."/>
            <person name="Beitel C."/>
            <person name="Tirone M."/>
            <person name="Mauro R."/>
            <person name="Lo Monaco A."/>
            <person name="Mauromicale G."/>
            <person name="Faccioli P."/>
            <person name="Cattivelli L."/>
            <person name="Rieseberg L."/>
            <person name="Michelmore R."/>
            <person name="Lanteri S."/>
        </authorList>
    </citation>
    <scope>NUCLEOTIDE SEQUENCE [LARGE SCALE GENOMIC DNA]</scope>
    <source>
        <strain evidence="1">2C</strain>
    </source>
</reference>
<keyword evidence="2" id="KW-1185">Reference proteome</keyword>
<organism evidence="1 2">
    <name type="scientific">Cynara cardunculus var. scolymus</name>
    <name type="common">Globe artichoke</name>
    <name type="synonym">Cynara scolymus</name>
    <dbReference type="NCBI Taxonomy" id="59895"/>
    <lineage>
        <taxon>Eukaryota</taxon>
        <taxon>Viridiplantae</taxon>
        <taxon>Streptophyta</taxon>
        <taxon>Embryophyta</taxon>
        <taxon>Tracheophyta</taxon>
        <taxon>Spermatophyta</taxon>
        <taxon>Magnoliopsida</taxon>
        <taxon>eudicotyledons</taxon>
        <taxon>Gunneridae</taxon>
        <taxon>Pentapetalae</taxon>
        <taxon>asterids</taxon>
        <taxon>campanulids</taxon>
        <taxon>Asterales</taxon>
        <taxon>Asteraceae</taxon>
        <taxon>Carduoideae</taxon>
        <taxon>Cardueae</taxon>
        <taxon>Carduinae</taxon>
        <taxon>Cynara</taxon>
    </lineage>
</organism>
<evidence type="ECO:0000313" key="1">
    <source>
        <dbReference type="EMBL" id="KVI08149.1"/>
    </source>
</evidence>
<name>A0A103YFI6_CYNCS</name>
<evidence type="ECO:0000313" key="2">
    <source>
        <dbReference type="Proteomes" id="UP000243975"/>
    </source>
</evidence>
<dbReference type="Proteomes" id="UP000243975">
    <property type="component" value="Unassembled WGS sequence"/>
</dbReference>
<accession>A0A103YFI6</accession>
<comment type="caution">
    <text evidence="1">The sequence shown here is derived from an EMBL/GenBank/DDBJ whole genome shotgun (WGS) entry which is preliminary data.</text>
</comment>
<dbReference type="EMBL" id="LEKV01001229">
    <property type="protein sequence ID" value="KVI08149.1"/>
    <property type="molecule type" value="Genomic_DNA"/>
</dbReference>
<dbReference type="Gramene" id="KVI08149">
    <property type="protein sequence ID" value="KVI08149"/>
    <property type="gene ID" value="Ccrd_013479"/>
</dbReference>
<proteinExistence type="predicted"/>